<protein>
    <submittedName>
        <fullName evidence="1">Cro repressor</fullName>
    </submittedName>
</protein>
<accession>A0A116MUG7</accession>
<proteinExistence type="predicted"/>
<name>A0A116MUG7_STRSU</name>
<dbReference type="RefSeq" id="WP_044759967.1">
    <property type="nucleotide sequence ID" value="NZ_CEFC01000053.1"/>
</dbReference>
<reference evidence="1 2" key="1">
    <citation type="submission" date="2016-02" db="EMBL/GenBank/DDBJ databases">
        <authorList>
            <consortium name="Pathogen Informatics"/>
        </authorList>
    </citation>
    <scope>NUCLEOTIDE SEQUENCE [LARGE SCALE GENOMIC DNA]</scope>
    <source>
        <strain evidence="1 2">LSS64</strain>
    </source>
</reference>
<dbReference type="Proteomes" id="UP000074850">
    <property type="component" value="Unassembled WGS sequence"/>
</dbReference>
<dbReference type="EMBL" id="FIHM01000068">
    <property type="protein sequence ID" value="CYV66769.1"/>
    <property type="molecule type" value="Genomic_DNA"/>
</dbReference>
<dbReference type="InterPro" id="IPR008003">
    <property type="entry name" value="DUF739"/>
</dbReference>
<organism evidence="1 2">
    <name type="scientific">Streptococcus suis</name>
    <dbReference type="NCBI Taxonomy" id="1307"/>
    <lineage>
        <taxon>Bacteria</taxon>
        <taxon>Bacillati</taxon>
        <taxon>Bacillota</taxon>
        <taxon>Bacilli</taxon>
        <taxon>Lactobacillales</taxon>
        <taxon>Streptococcaceae</taxon>
        <taxon>Streptococcus</taxon>
    </lineage>
</organism>
<evidence type="ECO:0000313" key="1">
    <source>
        <dbReference type="EMBL" id="CYV66769.1"/>
    </source>
</evidence>
<evidence type="ECO:0000313" key="2">
    <source>
        <dbReference type="Proteomes" id="UP000074850"/>
    </source>
</evidence>
<gene>
    <name evidence="1" type="ORF">ERS132426_02125</name>
</gene>
<sequence length="74" mass="8495">MAKDFSKLSGRIVEKFGTQYNFATAIGLSERSLSLKLNNKVGWKDDEMEKAIELLDLDVAEIPLYFFTYNVQEN</sequence>
<dbReference type="AlphaFoldDB" id="A0A116MUG7"/>
<dbReference type="Pfam" id="PF05339">
    <property type="entry name" value="DUF739"/>
    <property type="match status" value="1"/>
</dbReference>